<dbReference type="GO" id="GO:0005524">
    <property type="term" value="F:ATP binding"/>
    <property type="evidence" value="ECO:0007669"/>
    <property type="project" value="UniProtKB-UniRule"/>
</dbReference>
<dbReference type="GO" id="GO:0061654">
    <property type="term" value="F:NEDD8 conjugating enzyme activity"/>
    <property type="evidence" value="ECO:0007669"/>
    <property type="project" value="UniProtKB-EC"/>
</dbReference>
<evidence type="ECO:0000256" key="9">
    <source>
        <dbReference type="RuleBase" id="RU362109"/>
    </source>
</evidence>
<proteinExistence type="inferred from homology"/>
<dbReference type="GO" id="GO:0005829">
    <property type="term" value="C:cytosol"/>
    <property type="evidence" value="ECO:0000318"/>
    <property type="project" value="GO_Central"/>
</dbReference>
<dbReference type="GO" id="GO:0019788">
    <property type="term" value="F:NEDD8 transferase activity"/>
    <property type="evidence" value="ECO:0000318"/>
    <property type="project" value="GO_Central"/>
</dbReference>
<evidence type="ECO:0000313" key="12">
    <source>
        <dbReference type="Proteomes" id="UP000001542"/>
    </source>
</evidence>
<keyword evidence="4 9" id="KW-0833">Ubl conjugation pathway</keyword>
<evidence type="ECO:0000256" key="7">
    <source>
        <dbReference type="ARBA" id="ARBA00044047"/>
    </source>
</evidence>
<evidence type="ECO:0000256" key="5">
    <source>
        <dbReference type="ARBA" id="ARBA00022840"/>
    </source>
</evidence>
<keyword evidence="12" id="KW-1185">Reference proteome</keyword>
<dbReference type="Proteomes" id="UP000001542">
    <property type="component" value="Unassembled WGS sequence"/>
</dbReference>
<protein>
    <recommendedName>
        <fullName evidence="7">E2 NEDD8-conjugating enzyme</fullName>
        <ecNumber evidence="7">2.3.2.34</ecNumber>
    </recommendedName>
</protein>
<comment type="similarity">
    <text evidence="9">Belongs to the ubiquitin-conjugating enzyme family.</text>
</comment>
<dbReference type="KEGG" id="tva:4774696"/>
<comment type="pathway">
    <text evidence="1">Protein modification; protein neddylation.</text>
</comment>
<organism evidence="11 12">
    <name type="scientific">Trichomonas vaginalis (strain ATCC PRA-98 / G3)</name>
    <dbReference type="NCBI Taxonomy" id="412133"/>
    <lineage>
        <taxon>Eukaryota</taxon>
        <taxon>Metamonada</taxon>
        <taxon>Parabasalia</taxon>
        <taxon>Trichomonadida</taxon>
        <taxon>Trichomonadidae</taxon>
        <taxon>Trichomonas</taxon>
    </lineage>
</organism>
<dbReference type="PROSITE" id="PS50127">
    <property type="entry name" value="UBC_2"/>
    <property type="match status" value="1"/>
</dbReference>
<dbReference type="PROSITE" id="PS00183">
    <property type="entry name" value="UBC_1"/>
    <property type="match status" value="1"/>
</dbReference>
<dbReference type="Pfam" id="PF00179">
    <property type="entry name" value="UQ_con"/>
    <property type="match status" value="1"/>
</dbReference>
<dbReference type="GO" id="GO:0045116">
    <property type="term" value="P:protein neddylation"/>
    <property type="evidence" value="ECO:0000318"/>
    <property type="project" value="GO_Central"/>
</dbReference>
<dbReference type="AlphaFoldDB" id="A2DSA6"/>
<reference evidence="11" key="1">
    <citation type="submission" date="2006-10" db="EMBL/GenBank/DDBJ databases">
        <authorList>
            <person name="Amadeo P."/>
            <person name="Zhao Q."/>
            <person name="Wortman J."/>
            <person name="Fraser-Liggett C."/>
            <person name="Carlton J."/>
        </authorList>
    </citation>
    <scope>NUCLEOTIDE SEQUENCE</scope>
    <source>
        <strain evidence="11">G3</strain>
    </source>
</reference>
<dbReference type="CDD" id="cd23794">
    <property type="entry name" value="UBCc_UBE2F_UBE2M"/>
    <property type="match status" value="1"/>
</dbReference>
<dbReference type="InterPro" id="IPR023313">
    <property type="entry name" value="UBQ-conjugating_AS"/>
</dbReference>
<reference evidence="11" key="2">
    <citation type="journal article" date="2007" name="Science">
        <title>Draft genome sequence of the sexually transmitted pathogen Trichomonas vaginalis.</title>
        <authorList>
            <person name="Carlton J.M."/>
            <person name="Hirt R.P."/>
            <person name="Silva J.C."/>
            <person name="Delcher A.L."/>
            <person name="Schatz M."/>
            <person name="Zhao Q."/>
            <person name="Wortman J.R."/>
            <person name="Bidwell S.L."/>
            <person name="Alsmark U.C.M."/>
            <person name="Besteiro S."/>
            <person name="Sicheritz-Ponten T."/>
            <person name="Noel C.J."/>
            <person name="Dacks J.B."/>
            <person name="Foster P.G."/>
            <person name="Simillion C."/>
            <person name="Van de Peer Y."/>
            <person name="Miranda-Saavedra D."/>
            <person name="Barton G.J."/>
            <person name="Westrop G.D."/>
            <person name="Mueller S."/>
            <person name="Dessi D."/>
            <person name="Fiori P.L."/>
            <person name="Ren Q."/>
            <person name="Paulsen I."/>
            <person name="Zhang H."/>
            <person name="Bastida-Corcuera F.D."/>
            <person name="Simoes-Barbosa A."/>
            <person name="Brown M.T."/>
            <person name="Hayes R.D."/>
            <person name="Mukherjee M."/>
            <person name="Okumura C.Y."/>
            <person name="Schneider R."/>
            <person name="Smith A.J."/>
            <person name="Vanacova S."/>
            <person name="Villalvazo M."/>
            <person name="Haas B.J."/>
            <person name="Pertea M."/>
            <person name="Feldblyum T.V."/>
            <person name="Utterback T.R."/>
            <person name="Shu C.L."/>
            <person name="Osoegawa K."/>
            <person name="de Jong P.J."/>
            <person name="Hrdy I."/>
            <person name="Horvathova L."/>
            <person name="Zubacova Z."/>
            <person name="Dolezal P."/>
            <person name="Malik S.B."/>
            <person name="Logsdon J.M. Jr."/>
            <person name="Henze K."/>
            <person name="Gupta A."/>
            <person name="Wang C.C."/>
            <person name="Dunne R.L."/>
            <person name="Upcroft J.A."/>
            <person name="Upcroft P."/>
            <person name="White O."/>
            <person name="Salzberg S.L."/>
            <person name="Tang P."/>
            <person name="Chiu C.-H."/>
            <person name="Lee Y.-S."/>
            <person name="Embley T.M."/>
            <person name="Coombs G.H."/>
            <person name="Mottram J.C."/>
            <person name="Tachezy J."/>
            <person name="Fraser-Liggett C.M."/>
            <person name="Johnson P.J."/>
        </authorList>
    </citation>
    <scope>NUCLEOTIDE SEQUENCE [LARGE SCALE GENOMIC DNA]</scope>
    <source>
        <strain evidence="11">G3</strain>
    </source>
</reference>
<dbReference type="VEuPathDB" id="TrichDB:TVAG_066900"/>
<dbReference type="Gene3D" id="3.10.110.10">
    <property type="entry name" value="Ubiquitin Conjugating Enzyme"/>
    <property type="match status" value="1"/>
</dbReference>
<evidence type="ECO:0000256" key="4">
    <source>
        <dbReference type="ARBA" id="ARBA00022786"/>
    </source>
</evidence>
<dbReference type="FunFam" id="3.10.110.10:FF:000033">
    <property type="entry name" value="NEDD8-conjugating enzyme UBE2F"/>
    <property type="match status" value="1"/>
</dbReference>
<accession>A2DSA6</accession>
<evidence type="ECO:0000256" key="6">
    <source>
        <dbReference type="ARBA" id="ARBA00043698"/>
    </source>
</evidence>
<evidence type="ECO:0000256" key="8">
    <source>
        <dbReference type="PROSITE-ProRule" id="PRU10133"/>
    </source>
</evidence>
<dbReference type="RefSeq" id="XP_001328908.1">
    <property type="nucleotide sequence ID" value="XM_001328873.1"/>
</dbReference>
<sequence length="203" mass="22804">MSASRGGRGGAVRSDRTLNILGKKANMASELRLSSDLDNFKENVCRGKNDPVFVLVNKNDIMNFVVRIKPSDGYWAGYNFDFLFATPDNFPYIPPKVLCLTKIWHPNIDEDGNVCLSTLRGETYLASTSIHAHYVALGFLLKNPNPSDPLDANIADEMLDESTKDNFPIHVKEYCEKYCPKDSDPYTMPSKEVLEAARNFSEK</sequence>
<evidence type="ECO:0000313" key="11">
    <source>
        <dbReference type="EMBL" id="EAY16685.1"/>
    </source>
</evidence>
<keyword evidence="2" id="KW-0808">Transferase</keyword>
<evidence type="ECO:0000256" key="2">
    <source>
        <dbReference type="ARBA" id="ARBA00022679"/>
    </source>
</evidence>
<evidence type="ECO:0000256" key="3">
    <source>
        <dbReference type="ARBA" id="ARBA00022741"/>
    </source>
</evidence>
<feature type="active site" description="Glycyl thioester intermediate" evidence="8">
    <location>
        <position position="115"/>
    </location>
</feature>
<keyword evidence="5 9" id="KW-0067">ATP-binding</keyword>
<dbReference type="GO" id="GO:0005634">
    <property type="term" value="C:nucleus"/>
    <property type="evidence" value="ECO:0000318"/>
    <property type="project" value="GO_Central"/>
</dbReference>
<comment type="catalytic activity">
    <reaction evidence="6">
        <text>[E1 NEDD8-activating enzyme]-S-[NEDD8 protein]-yl-L-cysteine + [E2 NEDD8-conjugating enzyme]-L-cysteine = [E1 NEDD8-activating enzyme]-L-cysteine + [E2 NEDD8-conjugating enzyme]-S-[NEDD8-protein]-yl-L-cysteine.</text>
        <dbReference type="EC" id="2.3.2.34"/>
    </reaction>
</comment>
<evidence type="ECO:0000259" key="10">
    <source>
        <dbReference type="PROSITE" id="PS50127"/>
    </source>
</evidence>
<dbReference type="PANTHER" id="PTHR24067">
    <property type="entry name" value="UBIQUITIN-CONJUGATING ENZYME E2"/>
    <property type="match status" value="1"/>
</dbReference>
<dbReference type="InterPro" id="IPR000608">
    <property type="entry name" value="UBC"/>
</dbReference>
<feature type="domain" description="UBC core" evidence="10">
    <location>
        <begin position="28"/>
        <end position="180"/>
    </location>
</feature>
<dbReference type="InterPro" id="IPR016135">
    <property type="entry name" value="UBQ-conjugating_enzyme/RWD"/>
</dbReference>
<gene>
    <name evidence="11" type="ORF">TVAG_066900</name>
</gene>
<keyword evidence="3 9" id="KW-0547">Nucleotide-binding</keyword>
<dbReference type="SUPFAM" id="SSF54495">
    <property type="entry name" value="UBC-like"/>
    <property type="match status" value="1"/>
</dbReference>
<dbReference type="EMBL" id="DS113239">
    <property type="protein sequence ID" value="EAY16685.1"/>
    <property type="molecule type" value="Genomic_DNA"/>
</dbReference>
<dbReference type="SMR" id="A2DSA6"/>
<dbReference type="EC" id="2.3.2.34" evidence="7"/>
<dbReference type="eggNOG" id="KOG0420">
    <property type="taxonomic scope" value="Eukaryota"/>
</dbReference>
<dbReference type="VEuPathDB" id="TrichDB:TVAGG3_0078960"/>
<dbReference type="InterPro" id="IPR050113">
    <property type="entry name" value="Ub_conjugating_enzyme"/>
</dbReference>
<name>A2DSA6_TRIV3</name>
<dbReference type="SMART" id="SM00212">
    <property type="entry name" value="UBCc"/>
    <property type="match status" value="1"/>
</dbReference>
<evidence type="ECO:0000256" key="1">
    <source>
        <dbReference type="ARBA" id="ARBA00005032"/>
    </source>
</evidence>
<dbReference type="OrthoDB" id="10249039at2759"/>
<dbReference type="STRING" id="5722.A2DSA6"/>
<dbReference type="InParanoid" id="A2DSA6"/>